<organism evidence="2 3">
    <name type="scientific">Fistulifera solaris</name>
    <name type="common">Oleaginous diatom</name>
    <dbReference type="NCBI Taxonomy" id="1519565"/>
    <lineage>
        <taxon>Eukaryota</taxon>
        <taxon>Sar</taxon>
        <taxon>Stramenopiles</taxon>
        <taxon>Ochrophyta</taxon>
        <taxon>Bacillariophyta</taxon>
        <taxon>Bacillariophyceae</taxon>
        <taxon>Bacillariophycidae</taxon>
        <taxon>Naviculales</taxon>
        <taxon>Naviculaceae</taxon>
        <taxon>Fistulifera</taxon>
    </lineage>
</organism>
<dbReference type="InterPro" id="IPR027417">
    <property type="entry name" value="P-loop_NTPase"/>
</dbReference>
<keyword evidence="1" id="KW-1133">Transmembrane helix</keyword>
<keyword evidence="3" id="KW-1185">Reference proteome</keyword>
<accession>A0A1Z5K8J7</accession>
<keyword evidence="1" id="KW-0472">Membrane</keyword>
<dbReference type="SUPFAM" id="SSF52540">
    <property type="entry name" value="P-loop containing nucleoside triphosphate hydrolases"/>
    <property type="match status" value="1"/>
</dbReference>
<dbReference type="AlphaFoldDB" id="A0A1Z5K8J7"/>
<reference evidence="2 3" key="1">
    <citation type="journal article" date="2015" name="Plant Cell">
        <title>Oil accumulation by the oleaginous diatom Fistulifera solaris as revealed by the genome and transcriptome.</title>
        <authorList>
            <person name="Tanaka T."/>
            <person name="Maeda Y."/>
            <person name="Veluchamy A."/>
            <person name="Tanaka M."/>
            <person name="Abida H."/>
            <person name="Marechal E."/>
            <person name="Bowler C."/>
            <person name="Muto M."/>
            <person name="Sunaga Y."/>
            <person name="Tanaka M."/>
            <person name="Yoshino T."/>
            <person name="Taniguchi T."/>
            <person name="Fukuda Y."/>
            <person name="Nemoto M."/>
            <person name="Matsumoto M."/>
            <person name="Wong P.S."/>
            <person name="Aburatani S."/>
            <person name="Fujibuchi W."/>
        </authorList>
    </citation>
    <scope>NUCLEOTIDE SEQUENCE [LARGE SCALE GENOMIC DNA]</scope>
    <source>
        <strain evidence="2 3">JPCC DA0580</strain>
    </source>
</reference>
<evidence type="ECO:0008006" key="4">
    <source>
        <dbReference type="Google" id="ProtNLM"/>
    </source>
</evidence>
<dbReference type="PANTHER" id="PTHR36978">
    <property type="entry name" value="P-LOOP CONTAINING NUCLEOTIDE TRIPHOSPHATE HYDROLASE"/>
    <property type="match status" value="1"/>
</dbReference>
<feature type="transmembrane region" description="Helical" evidence="1">
    <location>
        <begin position="12"/>
        <end position="32"/>
    </location>
</feature>
<evidence type="ECO:0000313" key="3">
    <source>
        <dbReference type="Proteomes" id="UP000198406"/>
    </source>
</evidence>
<sequence length="312" mass="36066">MKDNSQRPINSFYLQFILIIILGSAILFLRAVTVLPHLQSDSEQALRDAFSVTKANRELGKPYLVVGYPKSGTTSVYQFFQCSGLKTQHFCCCGDSSDHPPCEGSTMAVCILKNMANNRTMLEDCGDYDVYCQLDGERPVKAFQDTPRGFRGVLLEDGSLELHRTADKLDRTWLYRHFLPQHFHLQRLHEENPEATFILPLRDPEAWANSVFHWFEMRGRVVNEYIAFNHSIQRPGKQKAMEWLKRIYQEHTNYIREFVREHPSHVLVEFNIADPDAGKRLADAFHLDESCWGHHNKIGDRAKNISLKEILT</sequence>
<protein>
    <recommendedName>
        <fullName evidence="4">Sulfotransferase domain-containing protein</fullName>
    </recommendedName>
</protein>
<name>A0A1Z5K8J7_FISSO</name>
<dbReference type="OrthoDB" id="41409at2759"/>
<dbReference type="Gene3D" id="3.40.50.300">
    <property type="entry name" value="P-loop containing nucleotide triphosphate hydrolases"/>
    <property type="match status" value="1"/>
</dbReference>
<comment type="caution">
    <text evidence="2">The sequence shown here is derived from an EMBL/GenBank/DDBJ whole genome shotgun (WGS) entry which is preliminary data.</text>
</comment>
<proteinExistence type="predicted"/>
<dbReference type="Pfam" id="PF13469">
    <property type="entry name" value="Sulfotransfer_3"/>
    <property type="match status" value="1"/>
</dbReference>
<dbReference type="Proteomes" id="UP000198406">
    <property type="component" value="Unassembled WGS sequence"/>
</dbReference>
<gene>
    <name evidence="2" type="ORF">FisN_14Hu195</name>
</gene>
<evidence type="ECO:0000256" key="1">
    <source>
        <dbReference type="SAM" id="Phobius"/>
    </source>
</evidence>
<dbReference type="InParanoid" id="A0A1Z5K8J7"/>
<dbReference type="PANTHER" id="PTHR36978:SF4">
    <property type="entry name" value="P-LOOP CONTAINING NUCLEOSIDE TRIPHOSPHATE HYDROLASE PROTEIN"/>
    <property type="match status" value="1"/>
</dbReference>
<keyword evidence="1" id="KW-0812">Transmembrane</keyword>
<dbReference type="EMBL" id="BDSP01000184">
    <property type="protein sequence ID" value="GAX22569.1"/>
    <property type="molecule type" value="Genomic_DNA"/>
</dbReference>
<evidence type="ECO:0000313" key="2">
    <source>
        <dbReference type="EMBL" id="GAX22569.1"/>
    </source>
</evidence>